<dbReference type="FunFam" id="1.10.150.310:FF:000001">
    <property type="entry name" value="RNA-binding transcriptional accessory protein"/>
    <property type="match status" value="1"/>
</dbReference>
<dbReference type="InterPro" id="IPR050437">
    <property type="entry name" value="Ribos_protein_bS1-like"/>
</dbReference>
<feature type="domain" description="S1 motif" evidence="1">
    <location>
        <begin position="638"/>
        <end position="707"/>
    </location>
</feature>
<proteinExistence type="predicted"/>
<organism evidence="2 3">
    <name type="scientific">Spirochaeta isovalerica</name>
    <dbReference type="NCBI Taxonomy" id="150"/>
    <lineage>
        <taxon>Bacteria</taxon>
        <taxon>Pseudomonadati</taxon>
        <taxon>Spirochaetota</taxon>
        <taxon>Spirochaetia</taxon>
        <taxon>Spirochaetales</taxon>
        <taxon>Spirochaetaceae</taxon>
        <taxon>Spirochaeta</taxon>
    </lineage>
</organism>
<evidence type="ECO:0000313" key="2">
    <source>
        <dbReference type="EMBL" id="MBB6479205.1"/>
    </source>
</evidence>
<dbReference type="PROSITE" id="PS50126">
    <property type="entry name" value="S1"/>
    <property type="match status" value="1"/>
</dbReference>
<dbReference type="FunFam" id="2.40.50.140:FF:000051">
    <property type="entry name" value="RNA-binding transcriptional accessory protein"/>
    <property type="match status" value="1"/>
</dbReference>
<dbReference type="InterPro" id="IPR012340">
    <property type="entry name" value="NA-bd_OB-fold"/>
</dbReference>
<dbReference type="FunFam" id="1.10.10.650:FF:000001">
    <property type="entry name" value="S1 RNA-binding domain 1"/>
    <property type="match status" value="1"/>
</dbReference>
<dbReference type="Proteomes" id="UP000587760">
    <property type="component" value="Unassembled WGS sequence"/>
</dbReference>
<dbReference type="SUPFAM" id="SSF53098">
    <property type="entry name" value="Ribonuclease H-like"/>
    <property type="match status" value="1"/>
</dbReference>
<reference evidence="2 3" key="1">
    <citation type="submission" date="2020-08" db="EMBL/GenBank/DDBJ databases">
        <title>Genomic Encyclopedia of Type Strains, Phase IV (KMG-IV): sequencing the most valuable type-strain genomes for metagenomic binning, comparative biology and taxonomic classification.</title>
        <authorList>
            <person name="Goeker M."/>
        </authorList>
    </citation>
    <scope>NUCLEOTIDE SEQUENCE [LARGE SCALE GENOMIC DNA]</scope>
    <source>
        <strain evidence="2 3">DSM 2461</strain>
    </source>
</reference>
<dbReference type="CDD" id="cd05685">
    <property type="entry name" value="S1_Tex"/>
    <property type="match status" value="1"/>
</dbReference>
<name>A0A841R5S5_9SPIO</name>
<protein>
    <recommendedName>
        <fullName evidence="1">S1 motif domain-containing protein</fullName>
    </recommendedName>
</protein>
<dbReference type="Gene3D" id="3.30.420.140">
    <property type="entry name" value="YqgF/RNase H-like domain"/>
    <property type="match status" value="1"/>
</dbReference>
<dbReference type="InterPro" id="IPR006641">
    <property type="entry name" value="YqgF/RNaseH-like_dom"/>
</dbReference>
<dbReference type="Pfam" id="PF22706">
    <property type="entry name" value="Tex_central_region"/>
    <property type="match status" value="1"/>
</dbReference>
<dbReference type="Gene3D" id="1.10.150.310">
    <property type="entry name" value="Tex RuvX-like domain-like"/>
    <property type="match status" value="1"/>
</dbReference>
<dbReference type="PANTHER" id="PTHR10724:SF10">
    <property type="entry name" value="S1 RNA-BINDING DOMAIN-CONTAINING PROTEIN 1"/>
    <property type="match status" value="1"/>
</dbReference>
<dbReference type="Pfam" id="PF12836">
    <property type="entry name" value="HHH_3"/>
    <property type="match status" value="1"/>
</dbReference>
<dbReference type="Pfam" id="PF00575">
    <property type="entry name" value="S1"/>
    <property type="match status" value="1"/>
</dbReference>
<dbReference type="SMART" id="SM00732">
    <property type="entry name" value="YqgFc"/>
    <property type="match status" value="1"/>
</dbReference>
<dbReference type="SUPFAM" id="SSF158832">
    <property type="entry name" value="Tex N-terminal region-like"/>
    <property type="match status" value="1"/>
</dbReference>
<dbReference type="GO" id="GO:0006412">
    <property type="term" value="P:translation"/>
    <property type="evidence" value="ECO:0007669"/>
    <property type="project" value="TreeGrafter"/>
</dbReference>
<dbReference type="InterPro" id="IPR055179">
    <property type="entry name" value="Tex-like_central_region"/>
</dbReference>
<dbReference type="Gene3D" id="2.40.50.140">
    <property type="entry name" value="Nucleic acid-binding proteins"/>
    <property type="match status" value="1"/>
</dbReference>
<dbReference type="EMBL" id="JACHGJ010000001">
    <property type="protein sequence ID" value="MBB6479205.1"/>
    <property type="molecule type" value="Genomic_DNA"/>
</dbReference>
<dbReference type="GO" id="GO:0003729">
    <property type="term" value="F:mRNA binding"/>
    <property type="evidence" value="ECO:0007669"/>
    <property type="project" value="UniProtKB-ARBA"/>
</dbReference>
<dbReference type="InterPro" id="IPR037027">
    <property type="entry name" value="YqgF/RNaseH-like_dom_sf"/>
</dbReference>
<dbReference type="Gene3D" id="1.10.10.650">
    <property type="entry name" value="RuvA domain 2-like"/>
    <property type="match status" value="1"/>
</dbReference>
<dbReference type="InterPro" id="IPR032639">
    <property type="entry name" value="Tex_YqgF"/>
</dbReference>
<dbReference type="GO" id="GO:0003735">
    <property type="term" value="F:structural constituent of ribosome"/>
    <property type="evidence" value="ECO:0007669"/>
    <property type="project" value="TreeGrafter"/>
</dbReference>
<sequence length="708" mass="78441">MEKDYGKILSAKLNLPLKGVANTIELLDEDATVPFIARYRKERTGGLDEVQIIAIRDGLSSLKELDKRAAAIIKSLKETDQFTEELGKAVAAAQTMAALEDIYLPYKPKRKTRASIAREKGLEPLARMLLDGKYRSIKDSEAFIDREKGVGSSEEALKGASDIIAEIINENSEVRENLRIHFKRNSQFTSRLVKKKEKEAAKYNDYFDWTENVNKAPSHRILAVLRGVNEGVLTAHFLPDEEDSLDRIRKSFFHRKDSPNEIVEGALSDSYKRLLSSSLENELRHELKLKADEKAVSVFADNLKELLLAPPLGQKSLLAVDPGLRTGSKVVVLNRQGKLLEHTVIYPLAPYNKEGEAERILKKLYDKYGFEAIAVGNGTGGREAEAFCRKISFGKTVPVIMVNESGASVYSASEIARQEFPDYDITVRGAVSIGRRLMDPLAELVKIDPKSIGVGQYQHDVDQKMLKSALDDTVSSCVNAVGVELNTASPQLLSYVSGCNGRIASNIVDHRNENGPFKSRVDLKKVKGLGPKVFEQAAGFLKISDGKNVLDRSAVHPESYGVVKQMAKDQGCSVEDLMRDKDLREKIDLNRYVSGDIGLPTLKDIMHELAQPGRDPRDSFELFSFDDTVSVPEDLSPGMRLPGIVTNVTAFGAFVDVGVHQDGLVHISCLSDTFIRDPNDIVKVGQKVSVTVLDVDLQRRRISLSMKD</sequence>
<accession>A0A841R5S5</accession>
<evidence type="ECO:0000259" key="1">
    <source>
        <dbReference type="PROSITE" id="PS50126"/>
    </source>
</evidence>
<dbReference type="InterPro" id="IPR044146">
    <property type="entry name" value="S1_Tex"/>
</dbReference>
<dbReference type="GO" id="GO:0006139">
    <property type="term" value="P:nucleobase-containing compound metabolic process"/>
    <property type="evidence" value="ECO:0007669"/>
    <property type="project" value="InterPro"/>
</dbReference>
<dbReference type="FunFam" id="3.30.420.140:FF:000001">
    <property type="entry name" value="RNA-binding transcriptional accessory protein"/>
    <property type="match status" value="1"/>
</dbReference>
<dbReference type="RefSeq" id="WP_184744174.1">
    <property type="nucleotide sequence ID" value="NZ_JACHGJ010000001.1"/>
</dbReference>
<dbReference type="InterPro" id="IPR003029">
    <property type="entry name" value="S1_domain"/>
</dbReference>
<dbReference type="Pfam" id="PF17674">
    <property type="entry name" value="HHH_9"/>
    <property type="match status" value="1"/>
</dbReference>
<dbReference type="Pfam" id="PF16921">
    <property type="entry name" value="Tex_YqgF"/>
    <property type="match status" value="1"/>
</dbReference>
<dbReference type="SMART" id="SM00316">
    <property type="entry name" value="S1"/>
    <property type="match status" value="1"/>
</dbReference>
<dbReference type="Pfam" id="PF09371">
    <property type="entry name" value="Tex_N"/>
    <property type="match status" value="1"/>
</dbReference>
<dbReference type="InterPro" id="IPR023323">
    <property type="entry name" value="Tex-like_dom_sf"/>
</dbReference>
<dbReference type="PANTHER" id="PTHR10724">
    <property type="entry name" value="30S RIBOSOMAL PROTEIN S1"/>
    <property type="match status" value="1"/>
</dbReference>
<dbReference type="InterPro" id="IPR010994">
    <property type="entry name" value="RuvA_2-like"/>
</dbReference>
<dbReference type="InterPro" id="IPR018974">
    <property type="entry name" value="Tex-like_N"/>
</dbReference>
<dbReference type="InterPro" id="IPR023319">
    <property type="entry name" value="Tex-like_HTH_dom_sf"/>
</dbReference>
<keyword evidence="3" id="KW-1185">Reference proteome</keyword>
<dbReference type="SUPFAM" id="SSF50249">
    <property type="entry name" value="Nucleic acid-binding proteins"/>
    <property type="match status" value="1"/>
</dbReference>
<evidence type="ECO:0000313" key="3">
    <source>
        <dbReference type="Proteomes" id="UP000587760"/>
    </source>
</evidence>
<dbReference type="GO" id="GO:0005737">
    <property type="term" value="C:cytoplasm"/>
    <property type="evidence" value="ECO:0007669"/>
    <property type="project" value="UniProtKB-ARBA"/>
</dbReference>
<gene>
    <name evidence="2" type="ORF">HNR50_000838</name>
</gene>
<dbReference type="Gene3D" id="1.10.3500.10">
    <property type="entry name" value="Tex N-terminal region-like"/>
    <property type="match status" value="1"/>
</dbReference>
<comment type="caution">
    <text evidence="2">The sequence shown here is derived from an EMBL/GenBank/DDBJ whole genome shotgun (WGS) entry which is preliminary data.</text>
</comment>
<dbReference type="SUPFAM" id="SSF47781">
    <property type="entry name" value="RuvA domain 2-like"/>
    <property type="match status" value="2"/>
</dbReference>
<dbReference type="AlphaFoldDB" id="A0A841R5S5"/>
<dbReference type="InterPro" id="IPR012337">
    <property type="entry name" value="RNaseH-like_sf"/>
</dbReference>
<dbReference type="InterPro" id="IPR041692">
    <property type="entry name" value="HHH_9"/>
</dbReference>